<dbReference type="PATRIC" id="fig|38300.4.peg.5882"/>
<dbReference type="STRING" id="38300.SPRI_5617"/>
<feature type="transmembrane region" description="Helical" evidence="1">
    <location>
        <begin position="295"/>
        <end position="316"/>
    </location>
</feature>
<proteinExistence type="predicted"/>
<dbReference type="GeneID" id="97233334"/>
<dbReference type="RefSeq" id="WP_234020433.1">
    <property type="nucleotide sequence ID" value="NZ_CP011340.1"/>
</dbReference>
<protein>
    <submittedName>
        <fullName evidence="3">Integral membrane protein</fullName>
    </submittedName>
</protein>
<dbReference type="Proteomes" id="UP000060513">
    <property type="component" value="Chromosome"/>
</dbReference>
<keyword evidence="1" id="KW-1133">Transmembrane helix</keyword>
<evidence type="ECO:0000256" key="1">
    <source>
        <dbReference type="SAM" id="Phobius"/>
    </source>
</evidence>
<dbReference type="Pfam" id="PF25231">
    <property type="entry name" value="DUF7847"/>
    <property type="match status" value="1"/>
</dbReference>
<sequence>MSYGNMPPYPAPPGPPGWGGWGGWTPPPRPGVIPLAPLRLGDILGGAFSTIGRHWKQLLGMALAAYGMALVAIAAAIAIAYLALADRLDRTLDSDVAPGWDSVAPLVFSFGAVYLFGLFTMLAANALIYASCPVVLQDAVLGHRSTFGAVWRHSVRRVRSVLGTVLLTALIVAVPLLLLGVAFIASVITLITMSMNAGGYGWLILLGFLGALATGPLAVWLWVKFCLAPAAAVIEGQGPVAALSRSSQLVRGDWWRIFGISLLAYAMAGVASYLIQLPLSFLNILGPSFTDDASSGGAALTIVITSLVFGLFAVLVGQVLTAAFPQLVVSLLYIDQRIRKENLGPALAQAASPPPAAY</sequence>
<evidence type="ECO:0000313" key="4">
    <source>
        <dbReference type="Proteomes" id="UP000060513"/>
    </source>
</evidence>
<feature type="transmembrane region" description="Helical" evidence="1">
    <location>
        <begin position="254"/>
        <end position="275"/>
    </location>
</feature>
<feature type="transmembrane region" description="Helical" evidence="1">
    <location>
        <begin position="161"/>
        <end position="188"/>
    </location>
</feature>
<dbReference type="KEGG" id="spri:SPRI_5617"/>
<dbReference type="AlphaFoldDB" id="A0A0M3QK05"/>
<keyword evidence="1" id="KW-0812">Transmembrane</keyword>
<keyword evidence="1" id="KW-0472">Membrane</keyword>
<evidence type="ECO:0000259" key="2">
    <source>
        <dbReference type="Pfam" id="PF25231"/>
    </source>
</evidence>
<gene>
    <name evidence="3" type="ORF">SPRI_5617</name>
</gene>
<accession>A0A0M3QK05</accession>
<feature type="transmembrane region" description="Helical" evidence="1">
    <location>
        <begin position="58"/>
        <end position="83"/>
    </location>
</feature>
<feature type="domain" description="DUF7847" evidence="2">
    <location>
        <begin position="59"/>
        <end position="324"/>
    </location>
</feature>
<reference evidence="3 4" key="1">
    <citation type="submission" date="2015-08" db="EMBL/GenBank/DDBJ databases">
        <title>Genome sequence of the pristinamycin over-producing bacterium Streptomyces pristinaespiralis HCCB10218.</title>
        <authorList>
            <person name="Tian J."/>
            <person name="Yang J."/>
            <person name="Li L."/>
            <person name="Ruan L."/>
            <person name="Wei W."/>
            <person name="Zheng G."/>
            <person name="Wei Z."/>
            <person name="Yang S."/>
            <person name="Ge M."/>
            <person name="Jiang W."/>
            <person name="Lu Y."/>
        </authorList>
    </citation>
    <scope>NUCLEOTIDE SEQUENCE [LARGE SCALE GENOMIC DNA]</scope>
    <source>
        <strain evidence="3 4">HCCB 10218</strain>
    </source>
</reference>
<feature type="transmembrane region" description="Helical" evidence="1">
    <location>
        <begin position="200"/>
        <end position="223"/>
    </location>
</feature>
<dbReference type="InterPro" id="IPR057169">
    <property type="entry name" value="DUF7847"/>
</dbReference>
<name>A0A0M3QK05_STRPR</name>
<dbReference type="EMBL" id="CP011340">
    <property type="protein sequence ID" value="ALC23923.1"/>
    <property type="molecule type" value="Genomic_DNA"/>
</dbReference>
<evidence type="ECO:0000313" key="3">
    <source>
        <dbReference type="EMBL" id="ALC23923.1"/>
    </source>
</evidence>
<organism evidence="3">
    <name type="scientific">Streptomyces pristinaespiralis</name>
    <dbReference type="NCBI Taxonomy" id="38300"/>
    <lineage>
        <taxon>Bacteria</taxon>
        <taxon>Bacillati</taxon>
        <taxon>Actinomycetota</taxon>
        <taxon>Actinomycetes</taxon>
        <taxon>Kitasatosporales</taxon>
        <taxon>Streptomycetaceae</taxon>
        <taxon>Streptomyces</taxon>
    </lineage>
</organism>
<feature type="transmembrane region" description="Helical" evidence="1">
    <location>
        <begin position="103"/>
        <end position="128"/>
    </location>
</feature>